<name>X1N918_9ZZZZ</name>
<comment type="subcellular location">
    <subcellularLocation>
        <location evidence="1">Membrane</location>
        <topology evidence="1">Multi-pass membrane protein</topology>
    </subcellularLocation>
</comment>
<gene>
    <name evidence="7" type="ORF">S06H3_42614</name>
</gene>
<protein>
    <recommendedName>
        <fullName evidence="6">RDD domain-containing protein</fullName>
    </recommendedName>
</protein>
<dbReference type="AlphaFoldDB" id="X1N918"/>
<dbReference type="EMBL" id="BARV01026367">
    <property type="protein sequence ID" value="GAI40108.1"/>
    <property type="molecule type" value="Genomic_DNA"/>
</dbReference>
<dbReference type="GO" id="GO:0016020">
    <property type="term" value="C:membrane"/>
    <property type="evidence" value="ECO:0007669"/>
    <property type="project" value="UniProtKB-SubCell"/>
</dbReference>
<accession>X1N918</accession>
<feature type="transmembrane region" description="Helical" evidence="5">
    <location>
        <begin position="119"/>
        <end position="143"/>
    </location>
</feature>
<dbReference type="PANTHER" id="PTHR38480">
    <property type="entry name" value="SLR0254 PROTEIN"/>
    <property type="match status" value="1"/>
</dbReference>
<feature type="transmembrane region" description="Helical" evidence="5">
    <location>
        <begin position="35"/>
        <end position="56"/>
    </location>
</feature>
<dbReference type="InterPro" id="IPR010432">
    <property type="entry name" value="RDD"/>
</dbReference>
<evidence type="ECO:0000256" key="2">
    <source>
        <dbReference type="ARBA" id="ARBA00022692"/>
    </source>
</evidence>
<evidence type="ECO:0000313" key="7">
    <source>
        <dbReference type="EMBL" id="GAI40108.1"/>
    </source>
</evidence>
<sequence>MEEDRLKIETPESIDLSFELAGIGSRFVAQLLDDLLKVLIIAVVAIGAAFLIPIVAGGFQSQVITYIGVGLLIGILFIIYFGYDIYFEAKNNGQTPGKKMAGIRVIKDGGYPLDLPAVFIRNLVGIVDTLPSYYILGAIVMILNKKQQRLGDMAAGTIVIRERDTAYHSLPFGHKKYS</sequence>
<dbReference type="PANTHER" id="PTHR38480:SF1">
    <property type="entry name" value="SLR0254 PROTEIN"/>
    <property type="match status" value="1"/>
</dbReference>
<dbReference type="Pfam" id="PF06271">
    <property type="entry name" value="RDD"/>
    <property type="match status" value="1"/>
</dbReference>
<evidence type="ECO:0000259" key="6">
    <source>
        <dbReference type="Pfam" id="PF06271"/>
    </source>
</evidence>
<evidence type="ECO:0000256" key="1">
    <source>
        <dbReference type="ARBA" id="ARBA00004141"/>
    </source>
</evidence>
<reference evidence="7" key="1">
    <citation type="journal article" date="2014" name="Front. Microbiol.">
        <title>High frequency of phylogenetically diverse reductive dehalogenase-homologous genes in deep subseafloor sedimentary metagenomes.</title>
        <authorList>
            <person name="Kawai M."/>
            <person name="Futagami T."/>
            <person name="Toyoda A."/>
            <person name="Takaki Y."/>
            <person name="Nishi S."/>
            <person name="Hori S."/>
            <person name="Arai W."/>
            <person name="Tsubouchi T."/>
            <person name="Morono Y."/>
            <person name="Uchiyama I."/>
            <person name="Ito T."/>
            <person name="Fujiyama A."/>
            <person name="Inagaki F."/>
            <person name="Takami H."/>
        </authorList>
    </citation>
    <scope>NUCLEOTIDE SEQUENCE</scope>
    <source>
        <strain evidence="7">Expedition CK06-06</strain>
    </source>
</reference>
<keyword evidence="4 5" id="KW-0472">Membrane</keyword>
<comment type="caution">
    <text evidence="7">The sequence shown here is derived from an EMBL/GenBank/DDBJ whole genome shotgun (WGS) entry which is preliminary data.</text>
</comment>
<feature type="non-terminal residue" evidence="7">
    <location>
        <position position="178"/>
    </location>
</feature>
<feature type="domain" description="RDD" evidence="6">
    <location>
        <begin position="20"/>
        <end position="156"/>
    </location>
</feature>
<evidence type="ECO:0000256" key="3">
    <source>
        <dbReference type="ARBA" id="ARBA00022989"/>
    </source>
</evidence>
<evidence type="ECO:0000256" key="4">
    <source>
        <dbReference type="ARBA" id="ARBA00023136"/>
    </source>
</evidence>
<keyword evidence="3 5" id="KW-1133">Transmembrane helix</keyword>
<keyword evidence="2 5" id="KW-0812">Transmembrane</keyword>
<evidence type="ECO:0000256" key="5">
    <source>
        <dbReference type="SAM" id="Phobius"/>
    </source>
</evidence>
<organism evidence="7">
    <name type="scientific">marine sediment metagenome</name>
    <dbReference type="NCBI Taxonomy" id="412755"/>
    <lineage>
        <taxon>unclassified sequences</taxon>
        <taxon>metagenomes</taxon>
        <taxon>ecological metagenomes</taxon>
    </lineage>
</organism>
<proteinExistence type="predicted"/>
<feature type="transmembrane region" description="Helical" evidence="5">
    <location>
        <begin position="63"/>
        <end position="83"/>
    </location>
</feature>